<dbReference type="InterPro" id="IPR002043">
    <property type="entry name" value="UDG_fam1"/>
</dbReference>
<evidence type="ECO:0000256" key="6">
    <source>
        <dbReference type="ARBA" id="ARBA00023204"/>
    </source>
</evidence>
<dbReference type="NCBIfam" id="NF003589">
    <property type="entry name" value="PRK05254.1-2"/>
    <property type="match status" value="1"/>
</dbReference>
<keyword evidence="4 7" id="KW-0227">DNA damage</keyword>
<dbReference type="PANTHER" id="PTHR11264">
    <property type="entry name" value="URACIL-DNA GLYCOSYLASE"/>
    <property type="match status" value="1"/>
</dbReference>
<keyword evidence="6 7" id="KW-0234">DNA repair</keyword>
<dbReference type="InterPro" id="IPR018085">
    <property type="entry name" value="Ura-DNA_Glyclase_AS"/>
</dbReference>
<dbReference type="PROSITE" id="PS00130">
    <property type="entry name" value="U_DNA_GLYCOSYLASE"/>
    <property type="match status" value="1"/>
</dbReference>
<comment type="function">
    <text evidence="7 9">Excises uracil residues from the DNA which can arise as a result of misincorporation of dUMP residues by DNA polymerase or due to deamination of cytosine.</text>
</comment>
<evidence type="ECO:0000256" key="10">
    <source>
        <dbReference type="SAM" id="MobiDB-lite"/>
    </source>
</evidence>
<dbReference type="NCBIfam" id="NF003592">
    <property type="entry name" value="PRK05254.1-5"/>
    <property type="match status" value="1"/>
</dbReference>
<evidence type="ECO:0000313" key="13">
    <source>
        <dbReference type="Proteomes" id="UP001347796"/>
    </source>
</evidence>
<dbReference type="Proteomes" id="UP001347796">
    <property type="component" value="Unassembled WGS sequence"/>
</dbReference>
<dbReference type="PANTHER" id="PTHR11264:SF7">
    <property type="entry name" value="URACIL-DNA GLYCOSYLASE"/>
    <property type="match status" value="1"/>
</dbReference>
<reference evidence="12 13" key="1">
    <citation type="submission" date="2024-01" db="EMBL/GenBank/DDBJ databases">
        <title>The genome of the rayed Mediterranean limpet Patella caerulea (Linnaeus, 1758).</title>
        <authorList>
            <person name="Anh-Thu Weber A."/>
            <person name="Halstead-Nussloch G."/>
        </authorList>
    </citation>
    <scope>NUCLEOTIDE SEQUENCE [LARGE SCALE GENOMIC DNA]</scope>
    <source>
        <strain evidence="12">AATW-2023a</strain>
        <tissue evidence="12">Whole specimen</tissue>
    </source>
</reference>
<dbReference type="InterPro" id="IPR036895">
    <property type="entry name" value="Uracil-DNA_glycosylase-like_sf"/>
</dbReference>
<dbReference type="HAMAP" id="MF_00148">
    <property type="entry name" value="UDG"/>
    <property type="match status" value="1"/>
</dbReference>
<protein>
    <recommendedName>
        <fullName evidence="3 7">Uracil-DNA glycosylase</fullName>
        <shortName evidence="7">UDG</shortName>
        <ecNumber evidence="3 7">3.2.2.27</ecNumber>
    </recommendedName>
</protein>
<comment type="similarity">
    <text evidence="2 7 9">Belongs to the uracil-DNA glycosylase (UDG) superfamily. UNG family.</text>
</comment>
<evidence type="ECO:0000256" key="8">
    <source>
        <dbReference type="PROSITE-ProRule" id="PRU10072"/>
    </source>
</evidence>
<evidence type="ECO:0000259" key="11">
    <source>
        <dbReference type="SMART" id="SM00986"/>
    </source>
</evidence>
<gene>
    <name evidence="12" type="ORF">SNE40_023083</name>
</gene>
<dbReference type="GO" id="GO:0097510">
    <property type="term" value="P:base-excision repair, AP site formation via deaminated base removal"/>
    <property type="evidence" value="ECO:0007669"/>
    <property type="project" value="TreeGrafter"/>
</dbReference>
<dbReference type="FunFam" id="3.40.470.10:FF:000001">
    <property type="entry name" value="Uracil-DNA glycosylase"/>
    <property type="match status" value="1"/>
</dbReference>
<feature type="compositionally biased region" description="Basic residues" evidence="10">
    <location>
        <begin position="1"/>
        <end position="17"/>
    </location>
</feature>
<feature type="compositionally biased region" description="Basic and acidic residues" evidence="10">
    <location>
        <begin position="18"/>
        <end position="36"/>
    </location>
</feature>
<dbReference type="GO" id="GO:0004844">
    <property type="term" value="F:uracil DNA N-glycosylase activity"/>
    <property type="evidence" value="ECO:0007669"/>
    <property type="project" value="UniProtKB-UniRule"/>
</dbReference>
<keyword evidence="5 7" id="KW-0378">Hydrolase</keyword>
<dbReference type="NCBIfam" id="TIGR00628">
    <property type="entry name" value="ung"/>
    <property type="match status" value="1"/>
</dbReference>
<comment type="caution">
    <text evidence="12">The sequence shown here is derived from an EMBL/GenBank/DDBJ whole genome shotgun (WGS) entry which is preliminary data.</text>
</comment>
<keyword evidence="7" id="KW-0496">Mitochondrion</keyword>
<feature type="active site" description="Proton acceptor" evidence="7 8">
    <location>
        <position position="126"/>
    </location>
</feature>
<evidence type="ECO:0000313" key="12">
    <source>
        <dbReference type="EMBL" id="KAK6166371.1"/>
    </source>
</evidence>
<evidence type="ECO:0000256" key="7">
    <source>
        <dbReference type="HAMAP-Rule" id="MF_03166"/>
    </source>
</evidence>
<dbReference type="InterPro" id="IPR005122">
    <property type="entry name" value="Uracil-DNA_glycosylase-like"/>
</dbReference>
<comment type="catalytic activity">
    <reaction evidence="1 7 9">
        <text>Hydrolyzes single-stranded DNA or mismatched double-stranded DNA and polynucleotides, releasing free uracil.</text>
        <dbReference type="EC" id="3.2.2.27"/>
    </reaction>
</comment>
<evidence type="ECO:0000256" key="1">
    <source>
        <dbReference type="ARBA" id="ARBA00001400"/>
    </source>
</evidence>
<evidence type="ECO:0000256" key="2">
    <source>
        <dbReference type="ARBA" id="ARBA00008184"/>
    </source>
</evidence>
<evidence type="ECO:0000256" key="4">
    <source>
        <dbReference type="ARBA" id="ARBA00022763"/>
    </source>
</evidence>
<dbReference type="SUPFAM" id="SSF52141">
    <property type="entry name" value="Uracil-DNA glycosylase-like"/>
    <property type="match status" value="1"/>
</dbReference>
<dbReference type="CDD" id="cd10027">
    <property type="entry name" value="UDG-F1-like"/>
    <property type="match status" value="1"/>
</dbReference>
<feature type="region of interest" description="Disordered" evidence="10">
    <location>
        <begin position="1"/>
        <end position="47"/>
    </location>
</feature>
<comment type="subcellular location">
    <subcellularLocation>
        <location evidence="7">Mitochondrion</location>
    </subcellularLocation>
    <subcellularLocation>
        <location evidence="7">Nucleus</location>
    </subcellularLocation>
</comment>
<keyword evidence="13" id="KW-1185">Reference proteome</keyword>
<dbReference type="GO" id="GO:0005634">
    <property type="term" value="C:nucleus"/>
    <property type="evidence" value="ECO:0007669"/>
    <property type="project" value="UniProtKB-SubCell"/>
</dbReference>
<dbReference type="EC" id="3.2.2.27" evidence="3 7"/>
<evidence type="ECO:0000256" key="3">
    <source>
        <dbReference type="ARBA" id="ARBA00012030"/>
    </source>
</evidence>
<keyword evidence="7" id="KW-0539">Nucleus</keyword>
<feature type="domain" description="Uracil-DNA glycosylase-like" evidence="11">
    <location>
        <begin position="111"/>
        <end position="271"/>
    </location>
</feature>
<proteinExistence type="inferred from homology"/>
<accession>A0AAN8G9F5</accession>
<dbReference type="SMART" id="SM00986">
    <property type="entry name" value="UDG"/>
    <property type="match status" value="1"/>
</dbReference>
<evidence type="ECO:0000256" key="5">
    <source>
        <dbReference type="ARBA" id="ARBA00022801"/>
    </source>
</evidence>
<dbReference type="Gene3D" id="3.40.470.10">
    <property type="entry name" value="Uracil-DNA glycosylase-like domain"/>
    <property type="match status" value="1"/>
</dbReference>
<dbReference type="GO" id="GO:0005739">
    <property type="term" value="C:mitochondrion"/>
    <property type="evidence" value="ECO:0007669"/>
    <property type="project" value="UniProtKB-SubCell"/>
</dbReference>
<organism evidence="12 13">
    <name type="scientific">Patella caerulea</name>
    <name type="common">Rayed Mediterranean limpet</name>
    <dbReference type="NCBI Taxonomy" id="87958"/>
    <lineage>
        <taxon>Eukaryota</taxon>
        <taxon>Metazoa</taxon>
        <taxon>Spiralia</taxon>
        <taxon>Lophotrochozoa</taxon>
        <taxon>Mollusca</taxon>
        <taxon>Gastropoda</taxon>
        <taxon>Patellogastropoda</taxon>
        <taxon>Patelloidea</taxon>
        <taxon>Patellidae</taxon>
        <taxon>Patella</taxon>
    </lineage>
</organism>
<dbReference type="Pfam" id="PF03167">
    <property type="entry name" value="UDG"/>
    <property type="match status" value="1"/>
</dbReference>
<name>A0AAN8G9F5_PATCE</name>
<dbReference type="AlphaFoldDB" id="A0AAN8G9F5"/>
<dbReference type="NCBIfam" id="NF003588">
    <property type="entry name" value="PRK05254.1-1"/>
    <property type="match status" value="1"/>
</dbReference>
<dbReference type="EMBL" id="JAZGQO010000021">
    <property type="protein sequence ID" value="KAK6166371.1"/>
    <property type="molecule type" value="Genomic_DNA"/>
</dbReference>
<evidence type="ECO:0000256" key="9">
    <source>
        <dbReference type="RuleBase" id="RU003780"/>
    </source>
</evidence>
<dbReference type="SMART" id="SM00987">
    <property type="entry name" value="UreE_C"/>
    <property type="match status" value="1"/>
</dbReference>
<sequence length="284" mass="31483">MPPKRKASSHPAKSVKKQKTETAKKKMTKSKDKPVKSTDSASSPCNAAAKLTGSTSSGFSLSSLITDSGWLSALKTELELPYMTELEKKLAEAYKTKQIFPPQRQLYNALNLTPLNQVKVVIIGQDPYHDDGQAMGLCFSVPKGIAVPPSLKNMYKELETDIPGFKSPSHGDLTQWADRGVLLLNATLSVEAHTPNSHKDYGWQKFTDKIIQVINENCKNVVFILWGNFAQKKGKLIDAKKHTTIKSGHPSPLSVRYFLGCKCFSKTNDALSKYKLTPIDWKLD</sequence>